<dbReference type="GeneID" id="119721769"/>
<dbReference type="FunFam" id="3.30.160.60:FF:001818">
    <property type="entry name" value="GDNF-inducible zinc finger protein 1 isoform X1"/>
    <property type="match status" value="1"/>
</dbReference>
<dbReference type="PROSITE" id="PS50157">
    <property type="entry name" value="ZINC_FINGER_C2H2_2"/>
    <property type="match status" value="6"/>
</dbReference>
<keyword evidence="7" id="KW-0238">DNA-binding</keyword>
<feature type="domain" description="C2H2-type" evidence="11">
    <location>
        <begin position="270"/>
        <end position="297"/>
    </location>
</feature>
<dbReference type="EnsemblMetazoa" id="XM_038191728.1">
    <property type="protein sequence ID" value="XP_038047656.1"/>
    <property type="gene ID" value="LOC119721769"/>
</dbReference>
<dbReference type="Proteomes" id="UP000887568">
    <property type="component" value="Unplaced"/>
</dbReference>
<dbReference type="InterPro" id="IPR036236">
    <property type="entry name" value="Znf_C2H2_sf"/>
</dbReference>
<evidence type="ECO:0000256" key="6">
    <source>
        <dbReference type="ARBA" id="ARBA00023015"/>
    </source>
</evidence>
<dbReference type="Gene3D" id="3.30.160.60">
    <property type="entry name" value="Classic Zinc Finger"/>
    <property type="match status" value="6"/>
</dbReference>
<dbReference type="PROSITE" id="PS00028">
    <property type="entry name" value="ZINC_FINGER_C2H2_1"/>
    <property type="match status" value="6"/>
</dbReference>
<evidence type="ECO:0000256" key="10">
    <source>
        <dbReference type="PROSITE-ProRule" id="PRU00042"/>
    </source>
</evidence>
<dbReference type="GO" id="GO:0000977">
    <property type="term" value="F:RNA polymerase II transcription regulatory region sequence-specific DNA binding"/>
    <property type="evidence" value="ECO:0007669"/>
    <property type="project" value="TreeGrafter"/>
</dbReference>
<evidence type="ECO:0000256" key="9">
    <source>
        <dbReference type="ARBA" id="ARBA00023242"/>
    </source>
</evidence>
<comment type="subcellular location">
    <subcellularLocation>
        <location evidence="1">Nucleus</location>
    </subcellularLocation>
</comment>
<dbReference type="FunFam" id="3.30.160.60:FF:000450">
    <property type="entry name" value="PR domain zinc finger protein 14"/>
    <property type="match status" value="1"/>
</dbReference>
<feature type="domain" description="C2H2-type" evidence="11">
    <location>
        <begin position="382"/>
        <end position="409"/>
    </location>
</feature>
<evidence type="ECO:0000256" key="1">
    <source>
        <dbReference type="ARBA" id="ARBA00004123"/>
    </source>
</evidence>
<protein>
    <recommendedName>
        <fullName evidence="11">C2H2-type domain-containing protein</fullName>
    </recommendedName>
</protein>
<evidence type="ECO:0000256" key="5">
    <source>
        <dbReference type="ARBA" id="ARBA00022833"/>
    </source>
</evidence>
<dbReference type="SUPFAM" id="SSF57667">
    <property type="entry name" value="beta-beta-alpha zinc fingers"/>
    <property type="match status" value="3"/>
</dbReference>
<keyword evidence="4 10" id="KW-0863">Zinc-finger</keyword>
<keyword evidence="8" id="KW-0804">Transcription</keyword>
<dbReference type="InterPro" id="IPR050717">
    <property type="entry name" value="C2H2-ZF_Transcription_Reg"/>
</dbReference>
<dbReference type="Pfam" id="PF00096">
    <property type="entry name" value="zf-C2H2"/>
    <property type="match status" value="2"/>
</dbReference>
<evidence type="ECO:0000313" key="12">
    <source>
        <dbReference type="EnsemblMetazoa" id="XP_038047656.1"/>
    </source>
</evidence>
<keyword evidence="6" id="KW-0805">Transcription regulation</keyword>
<evidence type="ECO:0000256" key="4">
    <source>
        <dbReference type="ARBA" id="ARBA00022771"/>
    </source>
</evidence>
<dbReference type="Pfam" id="PF13912">
    <property type="entry name" value="zf-C2H2_6"/>
    <property type="match status" value="1"/>
</dbReference>
<evidence type="ECO:0000256" key="8">
    <source>
        <dbReference type="ARBA" id="ARBA00023163"/>
    </source>
</evidence>
<feature type="domain" description="C2H2-type" evidence="11">
    <location>
        <begin position="354"/>
        <end position="381"/>
    </location>
</feature>
<dbReference type="AlphaFoldDB" id="A0A913Z9H0"/>
<dbReference type="PANTHER" id="PTHR14196:SF12">
    <property type="entry name" value="ZINC FINGER PROTEIN 208-LIKE"/>
    <property type="match status" value="1"/>
</dbReference>
<evidence type="ECO:0000256" key="7">
    <source>
        <dbReference type="ARBA" id="ARBA00023125"/>
    </source>
</evidence>
<feature type="domain" description="C2H2-type" evidence="11">
    <location>
        <begin position="242"/>
        <end position="269"/>
    </location>
</feature>
<name>A0A913Z9H0_PATMI</name>
<dbReference type="InterPro" id="IPR013087">
    <property type="entry name" value="Znf_C2H2_type"/>
</dbReference>
<sequence length="426" mass="48132">MDTFVVLPKELLLSVGQYSPVSGDKVRSENDRTEQPPWRAWGLSVWSAVPLHAGTRFTTNQGVTVLVRLGCAVGNRQYPQVWSNFGCYEEIHQGSKHYERHCNWVCFLQSVESRDRANIVVYKVKGKPIFEVIKFVPACSQLMAFFQVTDHSICSILGPDINPPHEKMLTQSTTSTNHEAERKILWSTIAYQARRGADEYLASNMSLSSAGLCHPSGVRIAEVRKDLPLWTSPRRGKERTSLPCEVCGKSFDRPSLLRRHMRTHTGEKPHSCTVCGKAFSTSSSLNTHCRIHSGEKPHVCSVCGKRFTASSNLYYHRMTHRKDKPHKCTLCCKSFPTPGDLRSHMFVHNGSWPFKCQFCNRGFSKHTNLKNHIMLHTGEKPHVCVLCGKRFALICNLKSHSKTHQARQHTAQCLSNKTTSAFNGPR</sequence>
<dbReference type="InterPro" id="IPR046341">
    <property type="entry name" value="SET_dom_sf"/>
</dbReference>
<keyword evidence="13" id="KW-1185">Reference proteome</keyword>
<dbReference type="FunFam" id="3.30.160.60:FF:000145">
    <property type="entry name" value="Zinc finger protein 574"/>
    <property type="match status" value="1"/>
</dbReference>
<accession>A0A913Z9H0</accession>
<evidence type="ECO:0000256" key="3">
    <source>
        <dbReference type="ARBA" id="ARBA00022737"/>
    </source>
</evidence>
<keyword evidence="3" id="KW-0677">Repeat</keyword>
<dbReference type="GO" id="GO:0005634">
    <property type="term" value="C:nucleus"/>
    <property type="evidence" value="ECO:0007669"/>
    <property type="project" value="UniProtKB-SubCell"/>
</dbReference>
<evidence type="ECO:0000256" key="2">
    <source>
        <dbReference type="ARBA" id="ARBA00022723"/>
    </source>
</evidence>
<dbReference type="PANTHER" id="PTHR14196">
    <property type="entry name" value="ODD-SKIPPED - RELATED"/>
    <property type="match status" value="1"/>
</dbReference>
<evidence type="ECO:0000259" key="11">
    <source>
        <dbReference type="PROSITE" id="PS50157"/>
    </source>
</evidence>
<feature type="domain" description="C2H2-type" evidence="11">
    <location>
        <begin position="326"/>
        <end position="353"/>
    </location>
</feature>
<proteinExistence type="predicted"/>
<dbReference type="RefSeq" id="XP_038047656.1">
    <property type="nucleotide sequence ID" value="XM_038191728.1"/>
</dbReference>
<dbReference type="OrthoDB" id="3437960at2759"/>
<dbReference type="Pfam" id="PF13465">
    <property type="entry name" value="zf-H2C2_2"/>
    <property type="match status" value="1"/>
</dbReference>
<keyword evidence="2" id="KW-0479">Metal-binding</keyword>
<dbReference type="GO" id="GO:0008270">
    <property type="term" value="F:zinc ion binding"/>
    <property type="evidence" value="ECO:0007669"/>
    <property type="project" value="UniProtKB-KW"/>
</dbReference>
<dbReference type="OMA" id="YHRMTHR"/>
<feature type="domain" description="C2H2-type" evidence="11">
    <location>
        <begin position="298"/>
        <end position="325"/>
    </location>
</feature>
<organism evidence="12 13">
    <name type="scientific">Patiria miniata</name>
    <name type="common">Bat star</name>
    <name type="synonym">Asterina miniata</name>
    <dbReference type="NCBI Taxonomy" id="46514"/>
    <lineage>
        <taxon>Eukaryota</taxon>
        <taxon>Metazoa</taxon>
        <taxon>Echinodermata</taxon>
        <taxon>Eleutherozoa</taxon>
        <taxon>Asterozoa</taxon>
        <taxon>Asteroidea</taxon>
        <taxon>Valvatacea</taxon>
        <taxon>Valvatida</taxon>
        <taxon>Asterinidae</taxon>
        <taxon>Patiria</taxon>
    </lineage>
</organism>
<dbReference type="GO" id="GO:0000981">
    <property type="term" value="F:DNA-binding transcription factor activity, RNA polymerase II-specific"/>
    <property type="evidence" value="ECO:0007669"/>
    <property type="project" value="TreeGrafter"/>
</dbReference>
<dbReference type="FunFam" id="3.30.160.60:FF:000446">
    <property type="entry name" value="Zinc finger protein"/>
    <property type="match status" value="1"/>
</dbReference>
<keyword evidence="9" id="KW-0539">Nucleus</keyword>
<dbReference type="Gene3D" id="2.170.270.10">
    <property type="entry name" value="SET domain"/>
    <property type="match status" value="1"/>
</dbReference>
<dbReference type="FunFam" id="3.30.160.60:FF:000176">
    <property type="entry name" value="zinc finger protein 70"/>
    <property type="match status" value="1"/>
</dbReference>
<dbReference type="SMART" id="SM00355">
    <property type="entry name" value="ZnF_C2H2"/>
    <property type="match status" value="6"/>
</dbReference>
<keyword evidence="5" id="KW-0862">Zinc</keyword>
<reference evidence="12" key="1">
    <citation type="submission" date="2022-11" db="UniProtKB">
        <authorList>
            <consortium name="EnsemblMetazoa"/>
        </authorList>
    </citation>
    <scope>IDENTIFICATION</scope>
</reference>
<evidence type="ECO:0000313" key="13">
    <source>
        <dbReference type="Proteomes" id="UP000887568"/>
    </source>
</evidence>